<organism evidence="3 4">
    <name type="scientific">Deferribacter autotrophicus</name>
    <dbReference type="NCBI Taxonomy" id="500465"/>
    <lineage>
        <taxon>Bacteria</taxon>
        <taxon>Pseudomonadati</taxon>
        <taxon>Deferribacterota</taxon>
        <taxon>Deferribacteres</taxon>
        <taxon>Deferribacterales</taxon>
        <taxon>Deferribacteraceae</taxon>
        <taxon>Deferribacter</taxon>
    </lineage>
</organism>
<keyword evidence="4" id="KW-1185">Reference proteome</keyword>
<proteinExistence type="predicted"/>
<evidence type="ECO:0000259" key="2">
    <source>
        <dbReference type="Pfam" id="PF13598"/>
    </source>
</evidence>
<gene>
    <name evidence="3" type="ORF">FHQ18_10680</name>
</gene>
<name>A0A5A8F294_9BACT</name>
<feature type="domain" description="DUF4139" evidence="2">
    <location>
        <begin position="324"/>
        <end position="447"/>
    </location>
</feature>
<dbReference type="InterPro" id="IPR037291">
    <property type="entry name" value="DUF4139"/>
</dbReference>
<dbReference type="RefSeq" id="WP_149267170.1">
    <property type="nucleotide sequence ID" value="NZ_VFJB01000009.1"/>
</dbReference>
<keyword evidence="1" id="KW-0175">Coiled coil</keyword>
<dbReference type="AlphaFoldDB" id="A0A5A8F294"/>
<sequence>MKKLLIGLFMLFTVNFGFASTVEIYRDITIYNTKLSDGFVGFNKDIKVLCDGEEHYIYPKGEVENSCYLCNIFKKVKSLDEQIIYLNYKENILDNVAKNFNIKDDNSFVLMDKISKEFTRIKINKERLEQEIDKLNTDFQLGAKSKLPYFTDTTSCKDLVLKFSGISFNIENELEVGQVAGNKAKVIVFKKINLQNKSGVDIRAEIANLYFKNSGGYQKGFTFEPLVIRQREMPKMLFKAAPATEKMDMAKPAKAKEKGNRVYTLNDLFLPSNGLRKMYIVNSAVKIADFNLMTYPYLSNEVYKEITFDVPFDIENNRWRVKIDGEVFTNVYGKLEDGRYRVVAGKLYDIKVERKRNIDYQERSGFFGNKKKITDGYKIVLTNVGSKSYNVIVVDRVPVSADEKIEVKDVKVDNPSCSVGEKGKLTCSVEILPNDTVEINVSYTILYDKDIEITY</sequence>
<dbReference type="Proteomes" id="UP000322876">
    <property type="component" value="Unassembled WGS sequence"/>
</dbReference>
<reference evidence="3 4" key="1">
    <citation type="submission" date="2019-06" db="EMBL/GenBank/DDBJ databases">
        <title>Genomic insights into carbon and energy metabolism of Deferribacter autotrophicus revealed new metabolic traits in the phylum Deferribacteres.</title>
        <authorList>
            <person name="Slobodkin A.I."/>
            <person name="Slobodkina G.B."/>
            <person name="Allioux M."/>
            <person name="Alain K."/>
            <person name="Jebbar M."/>
            <person name="Shadrin V."/>
            <person name="Kublanov I.V."/>
            <person name="Toshchakov S.V."/>
            <person name="Bonch-Osmolovskaya E.A."/>
        </authorList>
    </citation>
    <scope>NUCLEOTIDE SEQUENCE [LARGE SCALE GENOMIC DNA]</scope>
    <source>
        <strain evidence="3 4">SL50</strain>
    </source>
</reference>
<dbReference type="Pfam" id="PF13598">
    <property type="entry name" value="DUF4139"/>
    <property type="match status" value="1"/>
</dbReference>
<feature type="coiled-coil region" evidence="1">
    <location>
        <begin position="111"/>
        <end position="138"/>
    </location>
</feature>
<protein>
    <submittedName>
        <fullName evidence="3">DUF4139 domain-containing protein</fullName>
    </submittedName>
</protein>
<comment type="caution">
    <text evidence="3">The sequence shown here is derived from an EMBL/GenBank/DDBJ whole genome shotgun (WGS) entry which is preliminary data.</text>
</comment>
<accession>A0A5A8F294</accession>
<dbReference type="OrthoDB" id="9797749at2"/>
<evidence type="ECO:0000313" key="4">
    <source>
        <dbReference type="Proteomes" id="UP000322876"/>
    </source>
</evidence>
<evidence type="ECO:0000313" key="3">
    <source>
        <dbReference type="EMBL" id="KAA0257025.1"/>
    </source>
</evidence>
<evidence type="ECO:0000256" key="1">
    <source>
        <dbReference type="SAM" id="Coils"/>
    </source>
</evidence>
<dbReference type="EMBL" id="VFJB01000009">
    <property type="protein sequence ID" value="KAA0257025.1"/>
    <property type="molecule type" value="Genomic_DNA"/>
</dbReference>